<keyword evidence="7 9" id="KW-0067">ATP-binding</keyword>
<evidence type="ECO:0000313" key="12">
    <source>
        <dbReference type="Proteomes" id="UP000095401"/>
    </source>
</evidence>
<evidence type="ECO:0000256" key="7">
    <source>
        <dbReference type="ARBA" id="ARBA00022840"/>
    </source>
</evidence>
<dbReference type="SUPFAM" id="SSF53067">
    <property type="entry name" value="Actin-like ATPase domain"/>
    <property type="match status" value="2"/>
</dbReference>
<evidence type="ECO:0000256" key="10">
    <source>
        <dbReference type="RuleBase" id="RU003835"/>
    </source>
</evidence>
<feature type="site" description="Transition state stabilizer" evidence="9">
    <location>
        <position position="242"/>
    </location>
</feature>
<dbReference type="KEGG" id="aprs:BI364_08950"/>
<keyword evidence="3 9" id="KW-0808">Transferase</keyword>
<feature type="active site" description="Proton donor/acceptor" evidence="9">
    <location>
        <position position="150"/>
    </location>
</feature>
<feature type="binding site" evidence="9">
    <location>
        <position position="382"/>
    </location>
    <ligand>
        <name>Mg(2+)</name>
        <dbReference type="ChEBI" id="CHEBI:18420"/>
    </ligand>
</feature>
<feature type="binding site" evidence="9">
    <location>
        <position position="19"/>
    </location>
    <ligand>
        <name>ATP</name>
        <dbReference type="ChEBI" id="CHEBI:30616"/>
    </ligand>
</feature>
<dbReference type="PANTHER" id="PTHR21060">
    <property type="entry name" value="ACETATE KINASE"/>
    <property type="match status" value="1"/>
</dbReference>
<comment type="similarity">
    <text evidence="1 9 10">Belongs to the acetokinase family.</text>
</comment>
<evidence type="ECO:0000313" key="11">
    <source>
        <dbReference type="EMBL" id="AOU98073.1"/>
    </source>
</evidence>
<sequence length="399" mass="43287">MKSANSRILTINGGSSSIKFALFEAGDPLELMLEGGIERIGLPEAILRVKGVEPADNFSRSVMAQDHKAAVEVLMDWIEQRLSRDALIAVGHRVVHGGPKYSEAQRITTEMVEELRELSPFDPEHLPEEIMLTEAFHHRFPDLPQVACFDTAFHHDLPRVAQLLPLPRRYEAQGVRRYGFHGLSYAFLMEELARLAGAEAAHGRVILAHLGNGASLAAIGGGKCVDTSMAFTPTAGIPMSTRSGDLDPGLFGYLARSENMSATQFNEMVNFQSGLLGVSETSSDMRDLLACEGRDVRAAEAIDLFCYQVKKYIGAYAAVLGGLDTLVFAGGIGENASLVRQRVCDGLGFLGIELNHERNAESSALISADNGLVEVRVIHTNEALMIAKSVVHVLSTKET</sequence>
<keyword evidence="2 9" id="KW-0963">Cytoplasm</keyword>
<comment type="catalytic activity">
    <reaction evidence="9">
        <text>acetate + ATP = acetyl phosphate + ADP</text>
        <dbReference type="Rhea" id="RHEA:11352"/>
        <dbReference type="ChEBI" id="CHEBI:22191"/>
        <dbReference type="ChEBI" id="CHEBI:30089"/>
        <dbReference type="ChEBI" id="CHEBI:30616"/>
        <dbReference type="ChEBI" id="CHEBI:456216"/>
        <dbReference type="EC" id="2.7.2.1"/>
    </reaction>
</comment>
<feature type="binding site" evidence="9">
    <location>
        <begin position="331"/>
        <end position="335"/>
    </location>
    <ligand>
        <name>ATP</name>
        <dbReference type="ChEBI" id="CHEBI:30616"/>
    </ligand>
</feature>
<comment type="pathway">
    <text evidence="9">Metabolic intermediate biosynthesis; acetyl-CoA biosynthesis; acetyl-CoA from acetate: step 1/2.</text>
</comment>
<dbReference type="UniPathway" id="UPA00340">
    <property type="reaction ID" value="UER00458"/>
</dbReference>
<evidence type="ECO:0000256" key="1">
    <source>
        <dbReference type="ARBA" id="ARBA00008748"/>
    </source>
</evidence>
<evidence type="ECO:0000256" key="8">
    <source>
        <dbReference type="ARBA" id="ARBA00022842"/>
    </source>
</evidence>
<dbReference type="EMBL" id="CP017415">
    <property type="protein sequence ID" value="AOU98073.1"/>
    <property type="molecule type" value="Genomic_DNA"/>
</dbReference>
<dbReference type="GO" id="GO:0006083">
    <property type="term" value="P:acetate metabolic process"/>
    <property type="evidence" value="ECO:0007669"/>
    <property type="project" value="TreeGrafter"/>
</dbReference>
<evidence type="ECO:0000256" key="4">
    <source>
        <dbReference type="ARBA" id="ARBA00022723"/>
    </source>
</evidence>
<dbReference type="HAMAP" id="MF_00020">
    <property type="entry name" value="Acetate_kinase"/>
    <property type="match status" value="1"/>
</dbReference>
<dbReference type="GO" id="GO:0005829">
    <property type="term" value="C:cytosol"/>
    <property type="evidence" value="ECO:0007669"/>
    <property type="project" value="TreeGrafter"/>
</dbReference>
<evidence type="ECO:0000256" key="9">
    <source>
        <dbReference type="HAMAP-Rule" id="MF_00020"/>
    </source>
</evidence>
<feature type="binding site" evidence="9">
    <location>
        <position position="93"/>
    </location>
    <ligand>
        <name>substrate</name>
    </ligand>
</feature>
<keyword evidence="8 9" id="KW-0460">Magnesium</keyword>
<dbReference type="AlphaFoldDB" id="A0A1D8INM8"/>
<dbReference type="PIRSF" id="PIRSF000722">
    <property type="entry name" value="Acetate_prop_kin"/>
    <property type="match status" value="1"/>
</dbReference>
<gene>
    <name evidence="9" type="primary">ackA</name>
    <name evidence="11" type="ORF">BI364_08950</name>
</gene>
<organism evidence="11 12">
    <name type="scientific">Acidihalobacter yilgarnensis</name>
    <dbReference type="NCBI Taxonomy" id="2819280"/>
    <lineage>
        <taxon>Bacteria</taxon>
        <taxon>Pseudomonadati</taxon>
        <taxon>Pseudomonadota</taxon>
        <taxon>Gammaproteobacteria</taxon>
        <taxon>Chromatiales</taxon>
        <taxon>Ectothiorhodospiraceae</taxon>
        <taxon>Acidihalobacter</taxon>
    </lineage>
</organism>
<dbReference type="InterPro" id="IPR043129">
    <property type="entry name" value="ATPase_NBD"/>
</dbReference>
<dbReference type="GO" id="GO:0006085">
    <property type="term" value="P:acetyl-CoA biosynthetic process"/>
    <property type="evidence" value="ECO:0007669"/>
    <property type="project" value="UniProtKB-UniRule"/>
</dbReference>
<comment type="function">
    <text evidence="9">Catalyzes the formation of acetyl phosphate from acetate and ATP. Can also catalyze the reverse reaction.</text>
</comment>
<dbReference type="EC" id="2.7.2.1" evidence="9"/>
<keyword evidence="12" id="KW-1185">Reference proteome</keyword>
<dbReference type="NCBIfam" id="TIGR00016">
    <property type="entry name" value="ackA"/>
    <property type="match status" value="1"/>
</dbReference>
<proteinExistence type="inferred from homology"/>
<dbReference type="InterPro" id="IPR000890">
    <property type="entry name" value="Aliphatic_acid_kin_short-chain"/>
</dbReference>
<feature type="site" description="Transition state stabilizer" evidence="9">
    <location>
        <position position="181"/>
    </location>
</feature>
<dbReference type="InterPro" id="IPR023865">
    <property type="entry name" value="Aliphatic_acid_kinase_CS"/>
</dbReference>
<comment type="subcellular location">
    <subcellularLocation>
        <location evidence="9">Cytoplasm</location>
    </subcellularLocation>
</comment>
<dbReference type="GO" id="GO:0008776">
    <property type="term" value="F:acetate kinase activity"/>
    <property type="evidence" value="ECO:0007669"/>
    <property type="project" value="UniProtKB-UniRule"/>
</dbReference>
<reference evidence="12" key="1">
    <citation type="submission" date="2016-09" db="EMBL/GenBank/DDBJ databases">
        <title>Acidihalobacter prosperus F5.</title>
        <authorList>
            <person name="Khaleque H.N."/>
            <person name="Ramsay J.P."/>
            <person name="Kaksonen A.H."/>
            <person name="Boxall N.J."/>
            <person name="Watkin E.L.J."/>
        </authorList>
    </citation>
    <scope>NUCLEOTIDE SEQUENCE [LARGE SCALE GENOMIC DNA]</scope>
    <source>
        <strain evidence="12">F5</strain>
    </source>
</reference>
<evidence type="ECO:0000256" key="5">
    <source>
        <dbReference type="ARBA" id="ARBA00022741"/>
    </source>
</evidence>
<dbReference type="PANTHER" id="PTHR21060:SF21">
    <property type="entry name" value="ACETATE KINASE"/>
    <property type="match status" value="1"/>
</dbReference>
<keyword evidence="5 9" id="KW-0547">Nucleotide-binding</keyword>
<dbReference type="Proteomes" id="UP000095401">
    <property type="component" value="Chromosome"/>
</dbReference>
<accession>A0A1D8INM8</accession>
<dbReference type="PRINTS" id="PR00471">
    <property type="entry name" value="ACETATEKNASE"/>
</dbReference>
<comment type="subunit">
    <text evidence="9">Homodimer.</text>
</comment>
<dbReference type="PROSITE" id="PS01076">
    <property type="entry name" value="ACETATE_KINASE_2"/>
    <property type="match status" value="1"/>
</dbReference>
<dbReference type="Gene3D" id="3.30.420.40">
    <property type="match status" value="2"/>
</dbReference>
<dbReference type="GO" id="GO:0000287">
    <property type="term" value="F:magnesium ion binding"/>
    <property type="evidence" value="ECO:0007669"/>
    <property type="project" value="UniProtKB-UniRule"/>
</dbReference>
<dbReference type="RefSeq" id="WP_070078449.1">
    <property type="nucleotide sequence ID" value="NZ_CP017415.1"/>
</dbReference>
<feature type="binding site" evidence="9">
    <location>
        <begin position="209"/>
        <end position="213"/>
    </location>
    <ligand>
        <name>ATP</name>
        <dbReference type="ChEBI" id="CHEBI:30616"/>
    </ligand>
</feature>
<evidence type="ECO:0000256" key="3">
    <source>
        <dbReference type="ARBA" id="ARBA00022679"/>
    </source>
</evidence>
<name>A0A1D8INM8_9GAMM</name>
<feature type="binding site" evidence="9">
    <location>
        <position position="12"/>
    </location>
    <ligand>
        <name>Mg(2+)</name>
        <dbReference type="ChEBI" id="CHEBI:18420"/>
    </ligand>
</feature>
<dbReference type="GO" id="GO:0005524">
    <property type="term" value="F:ATP binding"/>
    <property type="evidence" value="ECO:0007669"/>
    <property type="project" value="UniProtKB-KW"/>
</dbReference>
<dbReference type="Pfam" id="PF00871">
    <property type="entry name" value="Acetate_kinase"/>
    <property type="match status" value="1"/>
</dbReference>
<dbReference type="InterPro" id="IPR004372">
    <property type="entry name" value="Ac/propionate_kinase"/>
</dbReference>
<feature type="binding site" evidence="9">
    <location>
        <begin position="284"/>
        <end position="286"/>
    </location>
    <ligand>
        <name>ATP</name>
        <dbReference type="ChEBI" id="CHEBI:30616"/>
    </ligand>
</feature>
<keyword evidence="4 9" id="KW-0479">Metal-binding</keyword>
<evidence type="ECO:0000256" key="2">
    <source>
        <dbReference type="ARBA" id="ARBA00022490"/>
    </source>
</evidence>
<keyword evidence="6 9" id="KW-0418">Kinase</keyword>
<dbReference type="PROSITE" id="PS01075">
    <property type="entry name" value="ACETATE_KINASE_1"/>
    <property type="match status" value="1"/>
</dbReference>
<protein>
    <recommendedName>
        <fullName evidence="9">Acetate kinase</fullName>
        <ecNumber evidence="9">2.7.2.1</ecNumber>
    </recommendedName>
    <alternativeName>
        <fullName evidence="9">Acetokinase</fullName>
    </alternativeName>
</protein>
<evidence type="ECO:0000256" key="6">
    <source>
        <dbReference type="ARBA" id="ARBA00022777"/>
    </source>
</evidence>
<comment type="cofactor">
    <cofactor evidence="9">
        <name>Mg(2+)</name>
        <dbReference type="ChEBI" id="CHEBI:18420"/>
    </cofactor>
    <cofactor evidence="9">
        <name>Mn(2+)</name>
        <dbReference type="ChEBI" id="CHEBI:29035"/>
    </cofactor>
    <text evidence="9">Mg(2+). Can also accept Mn(2+).</text>
</comment>